<evidence type="ECO:0000313" key="5">
    <source>
        <dbReference type="EMBL" id="RPA76704.1"/>
    </source>
</evidence>
<keyword evidence="6" id="KW-1185">Reference proteome</keyword>
<dbReference type="PROSITE" id="PS50102">
    <property type="entry name" value="RRM"/>
    <property type="match status" value="2"/>
</dbReference>
<dbReference type="SUPFAM" id="SSF54928">
    <property type="entry name" value="RNA-binding domain, RBD"/>
    <property type="match status" value="2"/>
</dbReference>
<keyword evidence="1" id="KW-0677">Repeat</keyword>
<evidence type="ECO:0000256" key="2">
    <source>
        <dbReference type="ARBA" id="ARBA00022884"/>
    </source>
</evidence>
<evidence type="ECO:0000259" key="4">
    <source>
        <dbReference type="PROSITE" id="PS50102"/>
    </source>
</evidence>
<protein>
    <recommendedName>
        <fullName evidence="4">RRM domain-containing protein</fullName>
    </recommendedName>
</protein>
<sequence length="259" mass="28937">MNHHEDGVNTNVYIRGLSAEMDDDKLYEMTACYGNVISHKAIMDTENGGCKGYGFARFETVEEAVLCIEKLTEMNIEADFARESFNSRLKRLADPASTNVYVSNLPFDMNEKGMEEIFHGYKVISNRILRDANGKSRGVGFARFTDRATCDEIINKFHGMPIGNAGNVLQIRYADTAAQKKFKATTARRKVSEFAGSRFSPSQHVQNLEHISDGSSVTCVDESRKTHKTMEKTPIDIDNSLEECGLQISSLEIGEDLLN</sequence>
<evidence type="ECO:0000256" key="1">
    <source>
        <dbReference type="ARBA" id="ARBA00022737"/>
    </source>
</evidence>
<evidence type="ECO:0000313" key="6">
    <source>
        <dbReference type="Proteomes" id="UP000275078"/>
    </source>
</evidence>
<dbReference type="AlphaFoldDB" id="A0A3N4I4C0"/>
<dbReference type="InterPro" id="IPR035979">
    <property type="entry name" value="RBD_domain_sf"/>
</dbReference>
<name>A0A3N4I4C0_ASCIM</name>
<dbReference type="STRING" id="1160509.A0A3N4I4C0"/>
<evidence type="ECO:0000256" key="3">
    <source>
        <dbReference type="PROSITE-ProRule" id="PRU00176"/>
    </source>
</evidence>
<feature type="domain" description="RRM" evidence="4">
    <location>
        <begin position="10"/>
        <end position="83"/>
    </location>
</feature>
<dbReference type="Gene3D" id="3.30.70.330">
    <property type="match status" value="2"/>
</dbReference>
<dbReference type="SMART" id="SM00360">
    <property type="entry name" value="RRM"/>
    <property type="match status" value="2"/>
</dbReference>
<dbReference type="Pfam" id="PF00076">
    <property type="entry name" value="RRM_1"/>
    <property type="match status" value="2"/>
</dbReference>
<reference evidence="5 6" key="1">
    <citation type="journal article" date="2018" name="Nat. Ecol. Evol.">
        <title>Pezizomycetes genomes reveal the molecular basis of ectomycorrhizal truffle lifestyle.</title>
        <authorList>
            <person name="Murat C."/>
            <person name="Payen T."/>
            <person name="Noel B."/>
            <person name="Kuo A."/>
            <person name="Morin E."/>
            <person name="Chen J."/>
            <person name="Kohler A."/>
            <person name="Krizsan K."/>
            <person name="Balestrini R."/>
            <person name="Da Silva C."/>
            <person name="Montanini B."/>
            <person name="Hainaut M."/>
            <person name="Levati E."/>
            <person name="Barry K.W."/>
            <person name="Belfiori B."/>
            <person name="Cichocki N."/>
            <person name="Clum A."/>
            <person name="Dockter R.B."/>
            <person name="Fauchery L."/>
            <person name="Guy J."/>
            <person name="Iotti M."/>
            <person name="Le Tacon F."/>
            <person name="Lindquist E.A."/>
            <person name="Lipzen A."/>
            <person name="Malagnac F."/>
            <person name="Mello A."/>
            <person name="Molinier V."/>
            <person name="Miyauchi S."/>
            <person name="Poulain J."/>
            <person name="Riccioni C."/>
            <person name="Rubini A."/>
            <person name="Sitrit Y."/>
            <person name="Splivallo R."/>
            <person name="Traeger S."/>
            <person name="Wang M."/>
            <person name="Zifcakova L."/>
            <person name="Wipf D."/>
            <person name="Zambonelli A."/>
            <person name="Paolocci F."/>
            <person name="Nowrousian M."/>
            <person name="Ottonello S."/>
            <person name="Baldrian P."/>
            <person name="Spatafora J.W."/>
            <person name="Henrissat B."/>
            <person name="Nagy L.G."/>
            <person name="Aury J.M."/>
            <person name="Wincker P."/>
            <person name="Grigoriev I.V."/>
            <person name="Bonfante P."/>
            <person name="Martin F.M."/>
        </authorList>
    </citation>
    <scope>NUCLEOTIDE SEQUENCE [LARGE SCALE GENOMIC DNA]</scope>
    <source>
        <strain evidence="5 6">RN42</strain>
    </source>
</reference>
<dbReference type="PANTHER" id="PTHR24012">
    <property type="entry name" value="RNA BINDING PROTEIN"/>
    <property type="match status" value="1"/>
</dbReference>
<dbReference type="EMBL" id="ML119739">
    <property type="protein sequence ID" value="RPA76704.1"/>
    <property type="molecule type" value="Genomic_DNA"/>
</dbReference>
<gene>
    <name evidence="5" type="ORF">BJ508DRAFT_417479</name>
</gene>
<feature type="domain" description="RRM" evidence="4">
    <location>
        <begin position="98"/>
        <end position="176"/>
    </location>
</feature>
<accession>A0A3N4I4C0</accession>
<dbReference type="FunFam" id="3.30.70.330:FF:000468">
    <property type="entry name" value="Related to single-stranded DNA-binding protein MSSP-1"/>
    <property type="match status" value="1"/>
</dbReference>
<dbReference type="Proteomes" id="UP000275078">
    <property type="component" value="Unassembled WGS sequence"/>
</dbReference>
<keyword evidence="2 3" id="KW-0694">RNA-binding</keyword>
<dbReference type="InterPro" id="IPR012677">
    <property type="entry name" value="Nucleotide-bd_a/b_plait_sf"/>
</dbReference>
<dbReference type="GO" id="GO:0003723">
    <property type="term" value="F:RNA binding"/>
    <property type="evidence" value="ECO:0007669"/>
    <property type="project" value="UniProtKB-UniRule"/>
</dbReference>
<dbReference type="InterPro" id="IPR000504">
    <property type="entry name" value="RRM_dom"/>
</dbReference>
<dbReference type="OrthoDB" id="271725at2759"/>
<proteinExistence type="predicted"/>
<organism evidence="5 6">
    <name type="scientific">Ascobolus immersus RN42</name>
    <dbReference type="NCBI Taxonomy" id="1160509"/>
    <lineage>
        <taxon>Eukaryota</taxon>
        <taxon>Fungi</taxon>
        <taxon>Dikarya</taxon>
        <taxon>Ascomycota</taxon>
        <taxon>Pezizomycotina</taxon>
        <taxon>Pezizomycetes</taxon>
        <taxon>Pezizales</taxon>
        <taxon>Ascobolaceae</taxon>
        <taxon>Ascobolus</taxon>
    </lineage>
</organism>